<dbReference type="AlphaFoldDB" id="A0A830GLB6"/>
<dbReference type="InterPro" id="IPR014729">
    <property type="entry name" value="Rossmann-like_a/b/a_fold"/>
</dbReference>
<dbReference type="CDD" id="cd00293">
    <property type="entry name" value="USP-like"/>
    <property type="match status" value="1"/>
</dbReference>
<comment type="caution">
    <text evidence="3">The sequence shown here is derived from an EMBL/GenBank/DDBJ whole genome shotgun (WGS) entry which is preliminary data.</text>
</comment>
<evidence type="ECO:0000313" key="4">
    <source>
        <dbReference type="Proteomes" id="UP000605784"/>
    </source>
</evidence>
<proteinExistence type="inferred from homology"/>
<keyword evidence="4" id="KW-1185">Reference proteome</keyword>
<dbReference type="Gene3D" id="3.40.50.620">
    <property type="entry name" value="HUPs"/>
    <property type="match status" value="1"/>
</dbReference>
<sequence>MVLAVGNRDDTRVTALIETVCEIASPENTRVIIAHVFDAQSYKEVVEQMLDTPTAEVKPDELAARMAITQEITDQFEQRAIECEPRATTGTSGEGVVSIAKDVDADRVVIGGRQRSPAGKAIFGSTAQEVMLNAPCPVTFVRDRPDE</sequence>
<dbReference type="EMBL" id="BMOU01000003">
    <property type="protein sequence ID" value="GGN95048.1"/>
    <property type="molecule type" value="Genomic_DNA"/>
</dbReference>
<dbReference type="Pfam" id="PF00582">
    <property type="entry name" value="Usp"/>
    <property type="match status" value="1"/>
</dbReference>
<protein>
    <submittedName>
        <fullName evidence="3">Universal stress protein UspA</fullName>
    </submittedName>
</protein>
<dbReference type="PANTHER" id="PTHR46268">
    <property type="entry name" value="STRESS RESPONSE PROTEIN NHAX"/>
    <property type="match status" value="1"/>
</dbReference>
<dbReference type="InterPro" id="IPR006016">
    <property type="entry name" value="UspA"/>
</dbReference>
<feature type="domain" description="UspA" evidence="2">
    <location>
        <begin position="15"/>
        <end position="142"/>
    </location>
</feature>
<comment type="similarity">
    <text evidence="1">Belongs to the universal stress protein A family.</text>
</comment>
<organism evidence="3 4">
    <name type="scientific">Haloarcula pellucida</name>
    <dbReference type="NCBI Taxonomy" id="1427151"/>
    <lineage>
        <taxon>Archaea</taxon>
        <taxon>Methanobacteriati</taxon>
        <taxon>Methanobacteriota</taxon>
        <taxon>Stenosarchaea group</taxon>
        <taxon>Halobacteria</taxon>
        <taxon>Halobacteriales</taxon>
        <taxon>Haloarculaceae</taxon>
        <taxon>Haloarcula</taxon>
    </lineage>
</organism>
<dbReference type="SUPFAM" id="SSF52402">
    <property type="entry name" value="Adenine nucleotide alpha hydrolases-like"/>
    <property type="match status" value="1"/>
</dbReference>
<dbReference type="InterPro" id="IPR006015">
    <property type="entry name" value="Universal_stress_UspA"/>
</dbReference>
<gene>
    <name evidence="3" type="ORF">GCM10009030_22060</name>
</gene>
<evidence type="ECO:0000259" key="2">
    <source>
        <dbReference type="Pfam" id="PF00582"/>
    </source>
</evidence>
<dbReference type="PANTHER" id="PTHR46268:SF6">
    <property type="entry name" value="UNIVERSAL STRESS PROTEIN UP12"/>
    <property type="match status" value="1"/>
</dbReference>
<name>A0A830GLB6_9EURY</name>
<evidence type="ECO:0000313" key="3">
    <source>
        <dbReference type="EMBL" id="GGN95048.1"/>
    </source>
</evidence>
<evidence type="ECO:0000256" key="1">
    <source>
        <dbReference type="ARBA" id="ARBA00008791"/>
    </source>
</evidence>
<reference evidence="3" key="1">
    <citation type="journal article" date="2014" name="Int. J. Syst. Evol. Microbiol.">
        <title>Complete genome sequence of Corynebacterium casei LMG S-19264T (=DSM 44701T), isolated from a smear-ripened cheese.</title>
        <authorList>
            <consortium name="US DOE Joint Genome Institute (JGI-PGF)"/>
            <person name="Walter F."/>
            <person name="Albersmeier A."/>
            <person name="Kalinowski J."/>
            <person name="Ruckert C."/>
        </authorList>
    </citation>
    <scope>NUCLEOTIDE SEQUENCE</scope>
    <source>
        <strain evidence="3">JCM 17820</strain>
    </source>
</reference>
<dbReference type="Proteomes" id="UP000605784">
    <property type="component" value="Unassembled WGS sequence"/>
</dbReference>
<accession>A0A830GLB6</accession>
<reference evidence="3" key="2">
    <citation type="submission" date="2020-09" db="EMBL/GenBank/DDBJ databases">
        <authorList>
            <person name="Sun Q."/>
            <person name="Ohkuma M."/>
        </authorList>
    </citation>
    <scope>NUCLEOTIDE SEQUENCE</scope>
    <source>
        <strain evidence="3">JCM 17820</strain>
    </source>
</reference>
<dbReference type="PRINTS" id="PR01438">
    <property type="entry name" value="UNVRSLSTRESS"/>
</dbReference>